<name>A0AAV4MND4_CAEEX</name>
<sequence length="85" mass="9567">MSHYATVIYQSPIWSDCLQANSSPRRSSYPPFFQFSITMSPSSCLTQKATISHPPPLITQALTAHRRHSRPRLVEIQVPSWVNGA</sequence>
<comment type="caution">
    <text evidence="1">The sequence shown here is derived from an EMBL/GenBank/DDBJ whole genome shotgun (WGS) entry which is preliminary data.</text>
</comment>
<evidence type="ECO:0000313" key="2">
    <source>
        <dbReference type="Proteomes" id="UP001054945"/>
    </source>
</evidence>
<accession>A0AAV4MND4</accession>
<protein>
    <submittedName>
        <fullName evidence="1">Uncharacterized protein</fullName>
    </submittedName>
</protein>
<gene>
    <name evidence="1" type="ORF">CEXT_619311</name>
</gene>
<keyword evidence="2" id="KW-1185">Reference proteome</keyword>
<proteinExistence type="predicted"/>
<reference evidence="1 2" key="1">
    <citation type="submission" date="2021-06" db="EMBL/GenBank/DDBJ databases">
        <title>Caerostris extrusa draft genome.</title>
        <authorList>
            <person name="Kono N."/>
            <person name="Arakawa K."/>
        </authorList>
    </citation>
    <scope>NUCLEOTIDE SEQUENCE [LARGE SCALE GENOMIC DNA]</scope>
</reference>
<organism evidence="1 2">
    <name type="scientific">Caerostris extrusa</name>
    <name type="common">Bark spider</name>
    <name type="synonym">Caerostris bankana</name>
    <dbReference type="NCBI Taxonomy" id="172846"/>
    <lineage>
        <taxon>Eukaryota</taxon>
        <taxon>Metazoa</taxon>
        <taxon>Ecdysozoa</taxon>
        <taxon>Arthropoda</taxon>
        <taxon>Chelicerata</taxon>
        <taxon>Arachnida</taxon>
        <taxon>Araneae</taxon>
        <taxon>Araneomorphae</taxon>
        <taxon>Entelegynae</taxon>
        <taxon>Araneoidea</taxon>
        <taxon>Araneidae</taxon>
        <taxon>Caerostris</taxon>
    </lineage>
</organism>
<dbReference type="EMBL" id="BPLR01019999">
    <property type="protein sequence ID" value="GIX73868.1"/>
    <property type="molecule type" value="Genomic_DNA"/>
</dbReference>
<dbReference type="AlphaFoldDB" id="A0AAV4MND4"/>
<dbReference type="Proteomes" id="UP001054945">
    <property type="component" value="Unassembled WGS sequence"/>
</dbReference>
<evidence type="ECO:0000313" key="1">
    <source>
        <dbReference type="EMBL" id="GIX73868.1"/>
    </source>
</evidence>